<comment type="caution">
    <text evidence="1">The sequence shown here is derived from an EMBL/GenBank/DDBJ whole genome shotgun (WGS) entry which is preliminary data.</text>
</comment>
<protein>
    <recommendedName>
        <fullName evidence="3">Zona pellucida glycoprotein 3</fullName>
    </recommendedName>
</protein>
<feature type="non-terminal residue" evidence="1">
    <location>
        <position position="74"/>
    </location>
</feature>
<evidence type="ECO:0000313" key="1">
    <source>
        <dbReference type="EMBL" id="KAL0180839.1"/>
    </source>
</evidence>
<reference evidence="1 2" key="1">
    <citation type="submission" date="2024-05" db="EMBL/GenBank/DDBJ databases">
        <title>Genome sequencing and assembly of Indian major carp, Cirrhinus mrigala (Hamilton, 1822).</title>
        <authorList>
            <person name="Mohindra V."/>
            <person name="Chowdhury L.M."/>
            <person name="Lal K."/>
            <person name="Jena J.K."/>
        </authorList>
    </citation>
    <scope>NUCLEOTIDE SEQUENCE [LARGE SCALE GENOMIC DNA]</scope>
    <source>
        <strain evidence="1">CM1030</strain>
        <tissue evidence="1">Blood</tissue>
    </source>
</reference>
<feature type="non-terminal residue" evidence="1">
    <location>
        <position position="1"/>
    </location>
</feature>
<keyword evidence="2" id="KW-1185">Reference proteome</keyword>
<gene>
    <name evidence="1" type="ORF">M9458_023245</name>
</gene>
<evidence type="ECO:0000313" key="2">
    <source>
        <dbReference type="Proteomes" id="UP001529510"/>
    </source>
</evidence>
<sequence length="74" mass="8106">CETPADASVNQCYFITNREEKNKKASSSCELELTGAEVLRWAAVKSPALISINCYYTLNQLGFNIPSSDSDPTT</sequence>
<accession>A0ABD0Q3M6</accession>
<evidence type="ECO:0008006" key="3">
    <source>
        <dbReference type="Google" id="ProtNLM"/>
    </source>
</evidence>
<dbReference type="Proteomes" id="UP001529510">
    <property type="component" value="Unassembled WGS sequence"/>
</dbReference>
<name>A0ABD0Q3M6_CIRMR</name>
<dbReference type="AlphaFoldDB" id="A0ABD0Q3M6"/>
<proteinExistence type="predicted"/>
<organism evidence="1 2">
    <name type="scientific">Cirrhinus mrigala</name>
    <name type="common">Mrigala</name>
    <dbReference type="NCBI Taxonomy" id="683832"/>
    <lineage>
        <taxon>Eukaryota</taxon>
        <taxon>Metazoa</taxon>
        <taxon>Chordata</taxon>
        <taxon>Craniata</taxon>
        <taxon>Vertebrata</taxon>
        <taxon>Euteleostomi</taxon>
        <taxon>Actinopterygii</taxon>
        <taxon>Neopterygii</taxon>
        <taxon>Teleostei</taxon>
        <taxon>Ostariophysi</taxon>
        <taxon>Cypriniformes</taxon>
        <taxon>Cyprinidae</taxon>
        <taxon>Labeoninae</taxon>
        <taxon>Labeonini</taxon>
        <taxon>Cirrhinus</taxon>
    </lineage>
</organism>
<dbReference type="EMBL" id="JAMKFB020000011">
    <property type="protein sequence ID" value="KAL0180839.1"/>
    <property type="molecule type" value="Genomic_DNA"/>
</dbReference>